<dbReference type="AlphaFoldDB" id="A0AAV4KRN3"/>
<proteinExistence type="predicted"/>
<comment type="caution">
    <text evidence="1">The sequence shown here is derived from an EMBL/GenBank/DDBJ whole genome shotgun (WGS) entry which is preliminary data.</text>
</comment>
<gene>
    <name evidence="1" type="ORF">GCM10010497_59160</name>
</gene>
<dbReference type="EMBL" id="BMSJ01000014">
    <property type="protein sequence ID" value="GGR47959.1"/>
    <property type="molecule type" value="Genomic_DNA"/>
</dbReference>
<sequence length="79" mass="8059">MSKARADGYGVGFLGVLVPPRTTAHFVTGTCAPGSALVPPRVAVNLGAGGGIAAFSWSTAVRGWDTLTPELIFVREMAG</sequence>
<reference evidence="1 2" key="1">
    <citation type="journal article" date="2014" name="Int. J. Syst. Evol. Microbiol.">
        <title>Complete genome sequence of Corynebacterium casei LMG S-19264T (=DSM 44701T), isolated from a smear-ripened cheese.</title>
        <authorList>
            <consortium name="US DOE Joint Genome Institute (JGI-PGF)"/>
            <person name="Walter F."/>
            <person name="Albersmeier A."/>
            <person name="Kalinowski J."/>
            <person name="Ruckert C."/>
        </authorList>
    </citation>
    <scope>NUCLEOTIDE SEQUENCE [LARGE SCALE GENOMIC DNA]</scope>
    <source>
        <strain evidence="1 2">JCM 4205</strain>
    </source>
</reference>
<protein>
    <submittedName>
        <fullName evidence="1">Uncharacterized protein</fullName>
    </submittedName>
</protein>
<dbReference type="Proteomes" id="UP000642014">
    <property type="component" value="Unassembled WGS sequence"/>
</dbReference>
<evidence type="ECO:0000313" key="1">
    <source>
        <dbReference type="EMBL" id="GGR47959.1"/>
    </source>
</evidence>
<evidence type="ECO:0000313" key="2">
    <source>
        <dbReference type="Proteomes" id="UP000642014"/>
    </source>
</evidence>
<organism evidence="1 2">
    <name type="scientific">Streptomyces cinereoruber</name>
    <dbReference type="NCBI Taxonomy" id="67260"/>
    <lineage>
        <taxon>Bacteria</taxon>
        <taxon>Bacillati</taxon>
        <taxon>Actinomycetota</taxon>
        <taxon>Actinomycetes</taxon>
        <taxon>Kitasatosporales</taxon>
        <taxon>Streptomycetaceae</taxon>
        <taxon>Streptomyces</taxon>
    </lineage>
</organism>
<name>A0AAV4KRN3_9ACTN</name>
<accession>A0AAV4KRN3</accession>